<sequence>MKTKFYFFIVISMVTFNLKAQELEHSNTPNGLRVKKGEKNYFHIYKNNNFKIDTTNYRRLDPSVYFEVSKQNKEIKFNKKTYILIAVPGYRNQSEKENTNGSRINNLDYDKEFWTEKENIFIEDKNGHEDLNENNVERNYSKFSNDFFSGLLTAPFKYRFGGSNESLIDGDFNVAPFLGWKFRLSKTRPYFFAPFFFAGITTLKYNSTNNTKIMDLSIEENSSGFTYGGGISLRLGNISPGVIIGFDKGTGNLGKGFIYNNKPWLSFSLNYDFFKPKEASKNGN</sequence>
<dbReference type="STRING" id="373672.SAMN05421785_105222"/>
<proteinExistence type="predicted"/>
<evidence type="ECO:0000313" key="1">
    <source>
        <dbReference type="EMBL" id="SIT03429.1"/>
    </source>
</evidence>
<evidence type="ECO:0000313" key="2">
    <source>
        <dbReference type="Proteomes" id="UP000185781"/>
    </source>
</evidence>
<dbReference type="Proteomes" id="UP000185781">
    <property type="component" value="Unassembled WGS sequence"/>
</dbReference>
<dbReference type="OrthoDB" id="1158431at2"/>
<dbReference type="EMBL" id="FTOV01000005">
    <property type="protein sequence ID" value="SIT03429.1"/>
    <property type="molecule type" value="Genomic_DNA"/>
</dbReference>
<organism evidence="1 2">
    <name type="scientific">Chryseobacterium gambrini</name>
    <dbReference type="NCBI Taxonomy" id="373672"/>
    <lineage>
        <taxon>Bacteria</taxon>
        <taxon>Pseudomonadati</taxon>
        <taxon>Bacteroidota</taxon>
        <taxon>Flavobacteriia</taxon>
        <taxon>Flavobacteriales</taxon>
        <taxon>Weeksellaceae</taxon>
        <taxon>Chryseobacterium group</taxon>
        <taxon>Chryseobacterium</taxon>
    </lineage>
</organism>
<protein>
    <submittedName>
        <fullName evidence="1">Uncharacterized protein</fullName>
    </submittedName>
</protein>
<reference evidence="1 2" key="1">
    <citation type="submission" date="2017-01" db="EMBL/GenBank/DDBJ databases">
        <authorList>
            <person name="Mah S.A."/>
            <person name="Swanson W.J."/>
            <person name="Moy G.W."/>
            <person name="Vacquier V.D."/>
        </authorList>
    </citation>
    <scope>NUCLEOTIDE SEQUENCE [LARGE SCALE GENOMIC DNA]</scope>
    <source>
        <strain evidence="1 2">DSM 18014</strain>
    </source>
</reference>
<dbReference type="RefSeq" id="WP_076392965.1">
    <property type="nucleotide sequence ID" value="NZ_FTOV01000005.1"/>
</dbReference>
<name>A0A1N7NYY7_9FLAO</name>
<accession>A0A1N7NYY7</accession>
<gene>
    <name evidence="1" type="ORF">SAMN05421785_105222</name>
</gene>
<dbReference type="AlphaFoldDB" id="A0A1N7NYY7"/>